<dbReference type="PANTHER" id="PTHR47635:SF2">
    <property type="entry name" value="LAMG-LIKE JELLYROLL FOLD DOMAIN-CONTAINING PROTEIN"/>
    <property type="match status" value="1"/>
</dbReference>
<dbReference type="Pfam" id="PF13385">
    <property type="entry name" value="Laminin_G_3"/>
    <property type="match status" value="1"/>
</dbReference>
<dbReference type="PANTHER" id="PTHR47635">
    <property type="entry name" value="CUB DOMAIN-CONTAINING PROTEIN"/>
    <property type="match status" value="1"/>
</dbReference>
<keyword evidence="3" id="KW-0245">EGF-like domain</keyword>
<dbReference type="CDD" id="cd00054">
    <property type="entry name" value="EGF_CA"/>
    <property type="match status" value="1"/>
</dbReference>
<comment type="caution">
    <text evidence="3">Lacks conserved residue(s) required for the propagation of feature annotation.</text>
</comment>
<dbReference type="PROSITE" id="PS01186">
    <property type="entry name" value="EGF_2"/>
    <property type="match status" value="1"/>
</dbReference>
<dbReference type="Gene3D" id="2.60.120.200">
    <property type="match status" value="1"/>
</dbReference>
<evidence type="ECO:0000256" key="3">
    <source>
        <dbReference type="PROSITE-ProRule" id="PRU00076"/>
    </source>
</evidence>
<dbReference type="Proteomes" id="UP001159428">
    <property type="component" value="Unassembled WGS sequence"/>
</dbReference>
<dbReference type="SMART" id="SM00560">
    <property type="entry name" value="LamGL"/>
    <property type="match status" value="1"/>
</dbReference>
<organism evidence="5 6">
    <name type="scientific">Pocillopora meandrina</name>
    <dbReference type="NCBI Taxonomy" id="46732"/>
    <lineage>
        <taxon>Eukaryota</taxon>
        <taxon>Metazoa</taxon>
        <taxon>Cnidaria</taxon>
        <taxon>Anthozoa</taxon>
        <taxon>Hexacorallia</taxon>
        <taxon>Scleractinia</taxon>
        <taxon>Astrocoeniina</taxon>
        <taxon>Pocilloporidae</taxon>
        <taxon>Pocillopora</taxon>
    </lineage>
</organism>
<evidence type="ECO:0000256" key="1">
    <source>
        <dbReference type="ARBA" id="ARBA00022729"/>
    </source>
</evidence>
<evidence type="ECO:0000256" key="2">
    <source>
        <dbReference type="ARBA" id="ARBA00023157"/>
    </source>
</evidence>
<keyword evidence="6" id="KW-1185">Reference proteome</keyword>
<accession>A0AAU9VTD1</accession>
<dbReference type="SUPFAM" id="SSF49899">
    <property type="entry name" value="Concanavalin A-like lectins/glucanases"/>
    <property type="match status" value="1"/>
</dbReference>
<dbReference type="Gene3D" id="2.10.25.10">
    <property type="entry name" value="Laminin"/>
    <property type="match status" value="1"/>
</dbReference>
<keyword evidence="1" id="KW-0732">Signal</keyword>
<dbReference type="InterPro" id="IPR006558">
    <property type="entry name" value="LamG-like"/>
</dbReference>
<proteinExistence type="predicted"/>
<dbReference type="EMBL" id="CALNXJ010000003">
    <property type="protein sequence ID" value="CAH3035586.1"/>
    <property type="molecule type" value="Genomic_DNA"/>
</dbReference>
<dbReference type="InterPro" id="IPR000742">
    <property type="entry name" value="EGF"/>
</dbReference>
<sequence length="347" mass="38778">IVVFVFTTGICLPGDCRNIQFEHHTVDKILVNNTIRTVTVSNNDICEIFCYKEPNCVSYNCGPEDSELKQCDLNNRSHRQASNTDFIMKEGYIYRSVLNHCENSSCPINAQCQVGYTMKKYRCVCPSGFEGEQCEIAVREPVALYPLNSAYGTKDMMGNQPDGIPSNVQLADGPDGECEGSHQFLGTQNSFITLPNLGGLDVQYSLTVLMWVYPQGQDGPLFNYRPSGDWEVHLWIVNGKFFSRMAKRGGPLFTYLLSPAPLMIGRWAYVATSYDYNTGITRMWVDGIEVAQLDIGFHSMATNYDVRIGVKSGDGRQFKGRVSRVQVYDVALTLDQVLAVQNRGKGS</sequence>
<dbReference type="InterPro" id="IPR013320">
    <property type="entry name" value="ConA-like_dom_sf"/>
</dbReference>
<feature type="non-terminal residue" evidence="5">
    <location>
        <position position="1"/>
    </location>
</feature>
<dbReference type="PROSITE" id="PS50026">
    <property type="entry name" value="EGF_3"/>
    <property type="match status" value="1"/>
</dbReference>
<name>A0AAU9VTD1_9CNID</name>
<evidence type="ECO:0000313" key="6">
    <source>
        <dbReference type="Proteomes" id="UP001159428"/>
    </source>
</evidence>
<dbReference type="SMART" id="SM00181">
    <property type="entry name" value="EGF"/>
    <property type="match status" value="1"/>
</dbReference>
<dbReference type="PROSITE" id="PS00022">
    <property type="entry name" value="EGF_1"/>
    <property type="match status" value="1"/>
</dbReference>
<keyword evidence="2 3" id="KW-1015">Disulfide bond</keyword>
<feature type="disulfide bond" evidence="3">
    <location>
        <begin position="125"/>
        <end position="134"/>
    </location>
</feature>
<feature type="domain" description="EGF-like" evidence="4">
    <location>
        <begin position="97"/>
        <end position="135"/>
    </location>
</feature>
<gene>
    <name evidence="5" type="ORF">PMEA_00016349</name>
</gene>
<feature type="disulfide bond" evidence="3">
    <location>
        <begin position="106"/>
        <end position="123"/>
    </location>
</feature>
<evidence type="ECO:0000259" key="4">
    <source>
        <dbReference type="PROSITE" id="PS50026"/>
    </source>
</evidence>
<reference evidence="5 6" key="1">
    <citation type="submission" date="2022-05" db="EMBL/GenBank/DDBJ databases">
        <authorList>
            <consortium name="Genoscope - CEA"/>
            <person name="William W."/>
        </authorList>
    </citation>
    <scope>NUCLEOTIDE SEQUENCE [LARGE SCALE GENOMIC DNA]</scope>
</reference>
<dbReference type="SUPFAM" id="SSF57196">
    <property type="entry name" value="EGF/Laminin"/>
    <property type="match status" value="1"/>
</dbReference>
<protein>
    <recommendedName>
        <fullName evidence="4">EGF-like domain-containing protein</fullName>
    </recommendedName>
</protein>
<evidence type="ECO:0000313" key="5">
    <source>
        <dbReference type="EMBL" id="CAH3035586.1"/>
    </source>
</evidence>
<dbReference type="AlphaFoldDB" id="A0AAU9VTD1"/>
<comment type="caution">
    <text evidence="5">The sequence shown here is derived from an EMBL/GenBank/DDBJ whole genome shotgun (WGS) entry which is preliminary data.</text>
</comment>